<dbReference type="Proteomes" id="UP000016930">
    <property type="component" value="Unassembled WGS sequence"/>
</dbReference>
<evidence type="ECO:0000313" key="3">
    <source>
        <dbReference type="Proteomes" id="UP000016930"/>
    </source>
</evidence>
<sequence>MISNVTMLGPNAAPYGGHGENHGLTRRLPKRKARRFVHMTSGNGQFKAARHRDSTAMLRCAHRA</sequence>
<keyword evidence="3" id="KW-1185">Reference proteome</keyword>
<evidence type="ECO:0000313" key="2">
    <source>
        <dbReference type="EMBL" id="EMD40244.1"/>
    </source>
</evidence>
<feature type="region of interest" description="Disordered" evidence="1">
    <location>
        <begin position="1"/>
        <end position="30"/>
    </location>
</feature>
<accession>M2PU32</accession>
<dbReference type="HOGENOM" id="CLU_2867472_0_0_1"/>
<protein>
    <submittedName>
        <fullName evidence="2">Uncharacterized protein</fullName>
    </submittedName>
</protein>
<evidence type="ECO:0000256" key="1">
    <source>
        <dbReference type="SAM" id="MobiDB-lite"/>
    </source>
</evidence>
<gene>
    <name evidence="2" type="ORF">CERSUDRAFT_81516</name>
</gene>
<dbReference type="AlphaFoldDB" id="M2PU32"/>
<organism evidence="2 3">
    <name type="scientific">Ceriporiopsis subvermispora (strain B)</name>
    <name type="common">White-rot fungus</name>
    <name type="synonym">Gelatoporia subvermispora</name>
    <dbReference type="NCBI Taxonomy" id="914234"/>
    <lineage>
        <taxon>Eukaryota</taxon>
        <taxon>Fungi</taxon>
        <taxon>Dikarya</taxon>
        <taxon>Basidiomycota</taxon>
        <taxon>Agaricomycotina</taxon>
        <taxon>Agaricomycetes</taxon>
        <taxon>Polyporales</taxon>
        <taxon>Gelatoporiaceae</taxon>
        <taxon>Gelatoporia</taxon>
    </lineage>
</organism>
<reference evidence="2 3" key="1">
    <citation type="journal article" date="2012" name="Proc. Natl. Acad. Sci. U.S.A.">
        <title>Comparative genomics of Ceriporiopsis subvermispora and Phanerochaete chrysosporium provide insight into selective ligninolysis.</title>
        <authorList>
            <person name="Fernandez-Fueyo E."/>
            <person name="Ruiz-Duenas F.J."/>
            <person name="Ferreira P."/>
            <person name="Floudas D."/>
            <person name="Hibbett D.S."/>
            <person name="Canessa P."/>
            <person name="Larrondo L.F."/>
            <person name="James T.Y."/>
            <person name="Seelenfreund D."/>
            <person name="Lobos S."/>
            <person name="Polanco R."/>
            <person name="Tello M."/>
            <person name="Honda Y."/>
            <person name="Watanabe T."/>
            <person name="Watanabe T."/>
            <person name="Ryu J.S."/>
            <person name="Kubicek C.P."/>
            <person name="Schmoll M."/>
            <person name="Gaskell J."/>
            <person name="Hammel K.E."/>
            <person name="St John F.J."/>
            <person name="Vanden Wymelenberg A."/>
            <person name="Sabat G."/>
            <person name="Splinter BonDurant S."/>
            <person name="Syed K."/>
            <person name="Yadav J.S."/>
            <person name="Doddapaneni H."/>
            <person name="Subramanian V."/>
            <person name="Lavin J.L."/>
            <person name="Oguiza J.A."/>
            <person name="Perez G."/>
            <person name="Pisabarro A.G."/>
            <person name="Ramirez L."/>
            <person name="Santoyo F."/>
            <person name="Master E."/>
            <person name="Coutinho P.M."/>
            <person name="Henrissat B."/>
            <person name="Lombard V."/>
            <person name="Magnuson J.K."/>
            <person name="Kuees U."/>
            <person name="Hori C."/>
            <person name="Igarashi K."/>
            <person name="Samejima M."/>
            <person name="Held B.W."/>
            <person name="Barry K.W."/>
            <person name="LaButti K.M."/>
            <person name="Lapidus A."/>
            <person name="Lindquist E.A."/>
            <person name="Lucas S.M."/>
            <person name="Riley R."/>
            <person name="Salamov A.A."/>
            <person name="Hoffmeister D."/>
            <person name="Schwenk D."/>
            <person name="Hadar Y."/>
            <person name="Yarden O."/>
            <person name="de Vries R.P."/>
            <person name="Wiebenga A."/>
            <person name="Stenlid J."/>
            <person name="Eastwood D."/>
            <person name="Grigoriev I.V."/>
            <person name="Berka R.M."/>
            <person name="Blanchette R.A."/>
            <person name="Kersten P."/>
            <person name="Martinez A.T."/>
            <person name="Vicuna R."/>
            <person name="Cullen D."/>
        </authorList>
    </citation>
    <scope>NUCLEOTIDE SEQUENCE [LARGE SCALE GENOMIC DNA]</scope>
    <source>
        <strain evidence="2 3">B</strain>
    </source>
</reference>
<dbReference type="EMBL" id="KB445793">
    <property type="protein sequence ID" value="EMD40244.1"/>
    <property type="molecule type" value="Genomic_DNA"/>
</dbReference>
<proteinExistence type="predicted"/>
<name>M2PU32_CERS8</name>